<protein>
    <submittedName>
        <fullName evidence="8">Farnesyl diphosphate synthase</fullName>
        <ecNumber evidence="8">2.5.1.10</ecNumber>
    </submittedName>
</protein>
<evidence type="ECO:0000256" key="4">
    <source>
        <dbReference type="ARBA" id="ARBA00022723"/>
    </source>
</evidence>
<dbReference type="KEGG" id="ruv:EC9_07430"/>
<proteinExistence type="inferred from homology"/>
<dbReference type="PANTHER" id="PTHR43281">
    <property type="entry name" value="FARNESYL DIPHOSPHATE SYNTHASE"/>
    <property type="match status" value="1"/>
</dbReference>
<dbReference type="InterPro" id="IPR033749">
    <property type="entry name" value="Polyprenyl_synt_CS"/>
</dbReference>
<evidence type="ECO:0000313" key="9">
    <source>
        <dbReference type="Proteomes" id="UP000319557"/>
    </source>
</evidence>
<dbReference type="EMBL" id="CP036261">
    <property type="protein sequence ID" value="QDS86576.1"/>
    <property type="molecule type" value="Genomic_DNA"/>
</dbReference>
<sequence>MSNPASPAKNPLADLVPEIDAALDAALAPQEGCPPELNEAMRYSLMSPGKRLRPALVLMAAEACGGERSEAIAAAVAIEMVHAYSLIHDDLPAMDDDDLRRGRPTCHKQFDEATAILAGDALLTAAFETLATGIPQPERAVRACEVLAKSAGRSGMVGGQTDDLLAENRNERHNLAWLEAIHRRKTGALFTCSLQLGAISVGAQKSQIASLTDYARDLGLAFQIVDDLLDWEGDGDEMGKQSGKDAARGKLTFPGFIGVDASRSKASELVTAAKQHAELFRGTGQRLSQLADYVLQRSR</sequence>
<dbReference type="SFLD" id="SFLDG01017">
    <property type="entry name" value="Polyprenyl_Transferase_Like"/>
    <property type="match status" value="1"/>
</dbReference>
<dbReference type="InterPro" id="IPR053378">
    <property type="entry name" value="Prenyl_diphosphate_synthase"/>
</dbReference>
<dbReference type="FunFam" id="1.10.600.10:FF:000001">
    <property type="entry name" value="Geranylgeranyl diphosphate synthase"/>
    <property type="match status" value="1"/>
</dbReference>
<dbReference type="NCBIfam" id="NF045485">
    <property type="entry name" value="FPPsyn"/>
    <property type="match status" value="1"/>
</dbReference>
<dbReference type="GO" id="GO:0004337">
    <property type="term" value="F:(2E,6E)-farnesyl diphosphate synthase activity"/>
    <property type="evidence" value="ECO:0007669"/>
    <property type="project" value="UniProtKB-EC"/>
</dbReference>
<dbReference type="GO" id="GO:0046872">
    <property type="term" value="F:metal ion binding"/>
    <property type="evidence" value="ECO:0007669"/>
    <property type="project" value="UniProtKB-KW"/>
</dbReference>
<evidence type="ECO:0000256" key="1">
    <source>
        <dbReference type="ARBA" id="ARBA00001946"/>
    </source>
</evidence>
<evidence type="ECO:0000256" key="5">
    <source>
        <dbReference type="ARBA" id="ARBA00022842"/>
    </source>
</evidence>
<dbReference type="EC" id="2.5.1.10" evidence="8"/>
<organism evidence="8 9">
    <name type="scientific">Rosistilla ulvae</name>
    <dbReference type="NCBI Taxonomy" id="1930277"/>
    <lineage>
        <taxon>Bacteria</taxon>
        <taxon>Pseudomonadati</taxon>
        <taxon>Planctomycetota</taxon>
        <taxon>Planctomycetia</taxon>
        <taxon>Pirellulales</taxon>
        <taxon>Pirellulaceae</taxon>
        <taxon>Rosistilla</taxon>
    </lineage>
</organism>
<reference evidence="8 9" key="1">
    <citation type="submission" date="2019-02" db="EMBL/GenBank/DDBJ databases">
        <title>Deep-cultivation of Planctomycetes and their phenomic and genomic characterization uncovers novel biology.</title>
        <authorList>
            <person name="Wiegand S."/>
            <person name="Jogler M."/>
            <person name="Boedeker C."/>
            <person name="Pinto D."/>
            <person name="Vollmers J."/>
            <person name="Rivas-Marin E."/>
            <person name="Kohn T."/>
            <person name="Peeters S.H."/>
            <person name="Heuer A."/>
            <person name="Rast P."/>
            <person name="Oberbeckmann S."/>
            <person name="Bunk B."/>
            <person name="Jeske O."/>
            <person name="Meyerdierks A."/>
            <person name="Storesund J.E."/>
            <person name="Kallscheuer N."/>
            <person name="Luecker S."/>
            <person name="Lage O.M."/>
            <person name="Pohl T."/>
            <person name="Merkel B.J."/>
            <person name="Hornburger P."/>
            <person name="Mueller R.-W."/>
            <person name="Bruemmer F."/>
            <person name="Labrenz M."/>
            <person name="Spormann A.M."/>
            <person name="Op den Camp H."/>
            <person name="Overmann J."/>
            <person name="Amann R."/>
            <person name="Jetten M.S.M."/>
            <person name="Mascher T."/>
            <person name="Medema M.H."/>
            <person name="Devos D.P."/>
            <person name="Kaster A.-K."/>
            <person name="Ovreas L."/>
            <person name="Rohde M."/>
            <person name="Galperin M.Y."/>
            <person name="Jogler C."/>
        </authorList>
    </citation>
    <scope>NUCLEOTIDE SEQUENCE [LARGE SCALE GENOMIC DNA]</scope>
    <source>
        <strain evidence="8 9">EC9</strain>
    </source>
</reference>
<dbReference type="CDD" id="cd00685">
    <property type="entry name" value="Trans_IPPS_HT"/>
    <property type="match status" value="1"/>
</dbReference>
<comment type="cofactor">
    <cofactor evidence="1">
        <name>Mg(2+)</name>
        <dbReference type="ChEBI" id="CHEBI:18420"/>
    </cofactor>
</comment>
<keyword evidence="9" id="KW-1185">Reference proteome</keyword>
<evidence type="ECO:0000256" key="2">
    <source>
        <dbReference type="ARBA" id="ARBA00006706"/>
    </source>
</evidence>
<dbReference type="OrthoDB" id="9805316at2"/>
<evidence type="ECO:0000256" key="7">
    <source>
        <dbReference type="RuleBase" id="RU004466"/>
    </source>
</evidence>
<dbReference type="PANTHER" id="PTHR43281:SF1">
    <property type="entry name" value="FARNESYL DIPHOSPHATE SYNTHASE"/>
    <property type="match status" value="1"/>
</dbReference>
<dbReference type="GO" id="GO:0005737">
    <property type="term" value="C:cytoplasm"/>
    <property type="evidence" value="ECO:0007669"/>
    <property type="project" value="UniProtKB-ARBA"/>
</dbReference>
<keyword evidence="3 7" id="KW-0808">Transferase</keyword>
<keyword evidence="4" id="KW-0479">Metal-binding</keyword>
<dbReference type="InterPro" id="IPR000092">
    <property type="entry name" value="Polyprenyl_synt"/>
</dbReference>
<evidence type="ECO:0000256" key="6">
    <source>
        <dbReference type="ARBA" id="ARBA00023229"/>
    </source>
</evidence>
<gene>
    <name evidence="8" type="ORF">EC9_07430</name>
</gene>
<keyword evidence="5" id="KW-0460">Magnesium</keyword>
<dbReference type="SUPFAM" id="SSF48576">
    <property type="entry name" value="Terpenoid synthases"/>
    <property type="match status" value="1"/>
</dbReference>
<dbReference type="RefSeq" id="WP_145342405.1">
    <property type="nucleotide sequence ID" value="NZ_CP036261.1"/>
</dbReference>
<dbReference type="PROSITE" id="PS00723">
    <property type="entry name" value="POLYPRENYL_SYNTHASE_1"/>
    <property type="match status" value="1"/>
</dbReference>
<dbReference type="InterPro" id="IPR008949">
    <property type="entry name" value="Isoprenoid_synthase_dom_sf"/>
</dbReference>
<dbReference type="AlphaFoldDB" id="A0A517LVC8"/>
<comment type="similarity">
    <text evidence="2 7">Belongs to the FPP/GGPP synthase family.</text>
</comment>
<accession>A0A517LVC8</accession>
<dbReference type="GO" id="GO:0016114">
    <property type="term" value="P:terpenoid biosynthetic process"/>
    <property type="evidence" value="ECO:0007669"/>
    <property type="project" value="UniProtKB-ARBA"/>
</dbReference>
<keyword evidence="6" id="KW-0414">Isoprene biosynthesis</keyword>
<dbReference type="Pfam" id="PF00348">
    <property type="entry name" value="polyprenyl_synt"/>
    <property type="match status" value="1"/>
</dbReference>
<name>A0A517LVC8_9BACT</name>
<evidence type="ECO:0000313" key="8">
    <source>
        <dbReference type="EMBL" id="QDS86576.1"/>
    </source>
</evidence>
<dbReference type="PROSITE" id="PS00444">
    <property type="entry name" value="POLYPRENYL_SYNTHASE_2"/>
    <property type="match status" value="1"/>
</dbReference>
<evidence type="ECO:0000256" key="3">
    <source>
        <dbReference type="ARBA" id="ARBA00022679"/>
    </source>
</evidence>
<dbReference type="SFLD" id="SFLDS00005">
    <property type="entry name" value="Isoprenoid_Synthase_Type_I"/>
    <property type="match status" value="1"/>
</dbReference>
<dbReference type="Proteomes" id="UP000319557">
    <property type="component" value="Chromosome"/>
</dbReference>
<dbReference type="Gene3D" id="1.10.600.10">
    <property type="entry name" value="Farnesyl Diphosphate Synthase"/>
    <property type="match status" value="1"/>
</dbReference>